<dbReference type="GeneID" id="106670292"/>
<reference evidence="2" key="1">
    <citation type="submission" date="2022-01" db="UniProtKB">
        <authorList>
            <consortium name="EnsemblMetazoa"/>
        </authorList>
    </citation>
    <scope>IDENTIFICATION</scope>
</reference>
<evidence type="ECO:0008006" key="4">
    <source>
        <dbReference type="Google" id="ProtNLM"/>
    </source>
</evidence>
<accession>A0A8I6S556</accession>
<dbReference type="OrthoDB" id="6609864at2759"/>
<feature type="coiled-coil region" evidence="1">
    <location>
        <begin position="77"/>
        <end position="136"/>
    </location>
</feature>
<name>A0A8I6S556_CIMLE</name>
<dbReference type="KEGG" id="clec:106670292"/>
<sequence length="576" mass="66440">MLNCDEDEDDKAPPIFKPVTIDKTIAKTISDALVLRWEKDYVKHEKQEMLPPLTTTYKQFDTIRTVHDLHEAFKYEIEECAIKKREREEDLEEVKKMCEAYKETMLNFTTFIKHNSEKRQRTLKQMEQNLEELNKCTFKNRRYIRCAQDLLYIKDALEQLIESNTCYVTFMEEVAGHSVRYSSSQSVAVRYKALSQTRERLASKYNDVLLKIQGYRDEVFKEDNKGLSDLFMSLQRLQKVSYELEQIKEKTALFEMSISKIRSQSVDHMVGICQILKSSENMVNKLIRHGITNSKIRNLSLSEQFEIIKAEHFRQKKILKEYQTTKNRHAKRHAKRFTRMKNREIDRNLVLANKRRVRALQQNWRSMAQRLRQSGTEKEINALTLDIEDVALLTAKDPDADTDGPSRRGLEDIDSSDLEATTTITTSSVTTDEVSMLSSDSTEIRDIIVKPKEVTISATSLVEPLVLKQRSKRAERLKKHYLTTPSVSTPISSSSTSSVYSDRAGEDSFATYDRLGLEMGGKIKTTLSAIEEHEDHLKDSDASIETIDTLSVESSIESLPSIISKISLDSQTSFYE</sequence>
<keyword evidence="1" id="KW-0175">Coiled coil</keyword>
<evidence type="ECO:0000256" key="1">
    <source>
        <dbReference type="SAM" id="Coils"/>
    </source>
</evidence>
<evidence type="ECO:0000313" key="2">
    <source>
        <dbReference type="EnsemblMetazoa" id="XP_014255967.1"/>
    </source>
</evidence>
<organism evidence="2 3">
    <name type="scientific">Cimex lectularius</name>
    <name type="common">Bed bug</name>
    <name type="synonym">Acanthia lectularia</name>
    <dbReference type="NCBI Taxonomy" id="79782"/>
    <lineage>
        <taxon>Eukaryota</taxon>
        <taxon>Metazoa</taxon>
        <taxon>Ecdysozoa</taxon>
        <taxon>Arthropoda</taxon>
        <taxon>Hexapoda</taxon>
        <taxon>Insecta</taxon>
        <taxon>Pterygota</taxon>
        <taxon>Neoptera</taxon>
        <taxon>Paraneoptera</taxon>
        <taxon>Hemiptera</taxon>
        <taxon>Heteroptera</taxon>
        <taxon>Panheteroptera</taxon>
        <taxon>Cimicomorpha</taxon>
        <taxon>Cimicidae</taxon>
        <taxon>Cimex</taxon>
    </lineage>
</organism>
<dbReference type="RefSeq" id="XP_014255967.1">
    <property type="nucleotide sequence ID" value="XM_014400481.1"/>
</dbReference>
<evidence type="ECO:0000313" key="3">
    <source>
        <dbReference type="Proteomes" id="UP000494040"/>
    </source>
</evidence>
<dbReference type="AlphaFoldDB" id="A0A8I6S556"/>
<dbReference type="Proteomes" id="UP000494040">
    <property type="component" value="Unassembled WGS sequence"/>
</dbReference>
<protein>
    <recommendedName>
        <fullName evidence="4">DUF4200 domain-containing protein</fullName>
    </recommendedName>
</protein>
<proteinExistence type="predicted"/>
<dbReference type="EnsemblMetazoa" id="XM_014400481.1">
    <property type="protein sequence ID" value="XP_014255967.1"/>
    <property type="gene ID" value="LOC106670292"/>
</dbReference>
<keyword evidence="3" id="KW-1185">Reference proteome</keyword>